<gene>
    <name evidence="2" type="ORF">Trco_006142</name>
</gene>
<comment type="caution">
    <text evidence="2">The sequence shown here is derived from an EMBL/GenBank/DDBJ whole genome shotgun (WGS) entry which is preliminary data.</text>
</comment>
<accession>A0A9P8QKT5</accession>
<evidence type="ECO:0000313" key="3">
    <source>
        <dbReference type="Proteomes" id="UP000827724"/>
    </source>
</evidence>
<protein>
    <submittedName>
        <fullName evidence="2">Uncharacterized protein</fullName>
    </submittedName>
</protein>
<dbReference type="OrthoDB" id="5150009at2759"/>
<dbReference type="EMBL" id="JAIWOZ010000004">
    <property type="protein sequence ID" value="KAH6606989.1"/>
    <property type="molecule type" value="Genomic_DNA"/>
</dbReference>
<sequence>MYTKIGCSYLTRASTMNEPYLRTSFQDHERKLFTVVEVIDGLSSLESRVGIPDTAGLVADLLDRVGVGGIGRRNVLHSAGLDSNDTHGNTTKASTTNDNSSSPAAKGLNERVLVEQPALERTIVVLLTGNHPPDIIGLLLGRVVSDVAVPAVEAWADRDGATTLLGHKRHPLDNLGNTLKVIVGGHVRNTVAVHDLGTTKLEVGGVDFTTEKVVQSRSTSKDDGLTFNLDSTLAKTDKIGTNTCKKKKKKTIYGNSEDVVVSLAGGSGNKTRSPQTLNAETILLSHNRNNLVSLLATLNHFFGDDLILEAILGLLVQVQVTEAALVFGSIVPGNLEMRHQLVCETKTGTRVSRQVDARNAQFTSQLGALVEEVVFLGAEGSNLVRDVVGNNNETATGRVLWGLSLDNPSNHSACVGAGLTVDLVEVVLVVKHKLGECNTIADLGLLRRQSGLPPDGLCPAVLDGLAEQLGEIVHVLGTHQVSLVSLRLEPVLGSVWRGNGQQVQRTLFLGSANAVEDPVTFIGLALSVQVDVHDIARGVGDCNTQGVWNTGLGVRANNTNLHLGNTQSPGTGAKSIQEALEGLFNSGRVELEDGSEVHEDVVEIRVVIADNLEGVEDVVDDTVGLRDEVFGSGDLVAETTGSDHGTSEVTLVRVDSLANSLIHVNVLVLREHGLDAEVGKTGQLQLEGQGRLTVTDAVVFLVVRASESVVARVRAVAATAYECQTTDPADQQLALETLNNGQDAREGLFVILAL</sequence>
<name>A0A9P8QKT5_9HYPO</name>
<proteinExistence type="predicted"/>
<evidence type="ECO:0000256" key="1">
    <source>
        <dbReference type="SAM" id="MobiDB-lite"/>
    </source>
</evidence>
<keyword evidence="3" id="KW-1185">Reference proteome</keyword>
<feature type="compositionally biased region" description="Polar residues" evidence="1">
    <location>
        <begin position="81"/>
        <end position="103"/>
    </location>
</feature>
<organism evidence="2 3">
    <name type="scientific">Trichoderma cornu-damae</name>
    <dbReference type="NCBI Taxonomy" id="654480"/>
    <lineage>
        <taxon>Eukaryota</taxon>
        <taxon>Fungi</taxon>
        <taxon>Dikarya</taxon>
        <taxon>Ascomycota</taxon>
        <taxon>Pezizomycotina</taxon>
        <taxon>Sordariomycetes</taxon>
        <taxon>Hypocreomycetidae</taxon>
        <taxon>Hypocreales</taxon>
        <taxon>Hypocreaceae</taxon>
        <taxon>Trichoderma</taxon>
    </lineage>
</organism>
<evidence type="ECO:0000313" key="2">
    <source>
        <dbReference type="EMBL" id="KAH6606989.1"/>
    </source>
</evidence>
<dbReference type="AlphaFoldDB" id="A0A9P8QKT5"/>
<dbReference type="Proteomes" id="UP000827724">
    <property type="component" value="Unassembled WGS sequence"/>
</dbReference>
<feature type="region of interest" description="Disordered" evidence="1">
    <location>
        <begin position="78"/>
        <end position="109"/>
    </location>
</feature>
<reference evidence="2" key="1">
    <citation type="submission" date="2021-08" db="EMBL/GenBank/DDBJ databases">
        <title>Chromosome-Level Trichoderma cornu-damae using Hi-C Data.</title>
        <authorList>
            <person name="Kim C.S."/>
        </authorList>
    </citation>
    <scope>NUCLEOTIDE SEQUENCE</scope>
    <source>
        <strain evidence="2">KA19-0412C</strain>
    </source>
</reference>